<dbReference type="InterPro" id="IPR025714">
    <property type="entry name" value="Methyltranfer_dom"/>
</dbReference>
<dbReference type="AlphaFoldDB" id="A0A024GVD1"/>
<comment type="similarity">
    <text evidence="1">Belongs to the methyltransferase superfamily.</text>
</comment>
<keyword evidence="7" id="KW-1185">Reference proteome</keyword>
<dbReference type="Gene3D" id="3.40.50.150">
    <property type="entry name" value="Vaccinia Virus protein VP39"/>
    <property type="match status" value="2"/>
</dbReference>
<dbReference type="InParanoid" id="A0A024GVD1"/>
<dbReference type="GO" id="GO:0008168">
    <property type="term" value="F:methyltransferase activity"/>
    <property type="evidence" value="ECO:0007669"/>
    <property type="project" value="UniProtKB-KW"/>
</dbReference>
<gene>
    <name evidence="6" type="ORF">BN9_124710</name>
</gene>
<feature type="domain" description="Methyltransferase" evidence="5">
    <location>
        <begin position="67"/>
        <end position="195"/>
    </location>
</feature>
<reference evidence="6 7" key="1">
    <citation type="submission" date="2012-05" db="EMBL/GenBank/DDBJ databases">
        <title>Recombination and specialization in a pathogen metapopulation.</title>
        <authorList>
            <person name="Gardiner A."/>
            <person name="Kemen E."/>
            <person name="Schultz-Larsen T."/>
            <person name="MacLean D."/>
            <person name="Van Oosterhout C."/>
            <person name="Jones J.D.G."/>
        </authorList>
    </citation>
    <scope>NUCLEOTIDE SEQUENCE [LARGE SCALE GENOMIC DNA]</scope>
    <source>
        <strain evidence="6 7">Ac Nc2</strain>
    </source>
</reference>
<dbReference type="Pfam" id="PF13847">
    <property type="entry name" value="Methyltransf_31"/>
    <property type="match status" value="1"/>
</dbReference>
<protein>
    <recommendedName>
        <fullName evidence="5">Methyltransferase domain-containing protein</fullName>
    </recommendedName>
</protein>
<comment type="caution">
    <text evidence="6">The sequence shown here is derived from an EMBL/GenBank/DDBJ whole genome shotgun (WGS) entry which is preliminary data.</text>
</comment>
<evidence type="ECO:0000313" key="6">
    <source>
        <dbReference type="EMBL" id="CCI50556.1"/>
    </source>
</evidence>
<dbReference type="PANTHER" id="PTHR12176">
    <property type="entry name" value="SAM-DEPENDENT METHYLTRANSFERASE SUPERFAMILY PROTEIN"/>
    <property type="match status" value="1"/>
</dbReference>
<accession>A0A024GVD1</accession>
<dbReference type="Proteomes" id="UP000053237">
    <property type="component" value="Unassembled WGS sequence"/>
</dbReference>
<evidence type="ECO:0000256" key="1">
    <source>
        <dbReference type="ARBA" id="ARBA00008361"/>
    </source>
</evidence>
<dbReference type="PANTHER" id="PTHR12176:SF78">
    <property type="entry name" value="EEF1A LYSINE AND N-TERMINAL METHYLTRANSFERASE"/>
    <property type="match status" value="1"/>
</dbReference>
<dbReference type="InterPro" id="IPR051419">
    <property type="entry name" value="Lys/N-term_MeTrsfase_sf"/>
</dbReference>
<dbReference type="InterPro" id="IPR029063">
    <property type="entry name" value="SAM-dependent_MTases_sf"/>
</dbReference>
<keyword evidence="3" id="KW-0808">Transferase</keyword>
<dbReference type="Pfam" id="PF01564">
    <property type="entry name" value="Spermine_synth"/>
    <property type="match status" value="1"/>
</dbReference>
<evidence type="ECO:0000256" key="3">
    <source>
        <dbReference type="ARBA" id="ARBA00022679"/>
    </source>
</evidence>
<dbReference type="STRING" id="65357.A0A024GVD1"/>
<evidence type="ECO:0000259" key="5">
    <source>
        <dbReference type="Pfam" id="PF13847"/>
    </source>
</evidence>
<evidence type="ECO:0000256" key="2">
    <source>
        <dbReference type="ARBA" id="ARBA00022603"/>
    </source>
</evidence>
<proteinExistence type="inferred from homology"/>
<dbReference type="SUPFAM" id="SSF53335">
    <property type="entry name" value="S-adenosyl-L-methionine-dependent methyltransferases"/>
    <property type="match status" value="2"/>
</dbReference>
<dbReference type="CDD" id="cd02440">
    <property type="entry name" value="AdoMet_MTases"/>
    <property type="match status" value="1"/>
</dbReference>
<evidence type="ECO:0000256" key="4">
    <source>
        <dbReference type="ARBA" id="ARBA00023268"/>
    </source>
</evidence>
<keyword evidence="4" id="KW-0511">Multifunctional enzyme</keyword>
<dbReference type="GO" id="GO:0032259">
    <property type="term" value="P:methylation"/>
    <property type="evidence" value="ECO:0007669"/>
    <property type="project" value="UniProtKB-KW"/>
</dbReference>
<dbReference type="OrthoDB" id="411785at2759"/>
<dbReference type="EMBL" id="CAIX01000573">
    <property type="protein sequence ID" value="CCI50556.1"/>
    <property type="molecule type" value="Genomic_DNA"/>
</dbReference>
<sequence>MATNLLPQRSEDFRLKEYWDRFFDQRDTQSFEWYGSYENLKENLYHELDFSLNPSDINVLIHQQKIKHSLRVLVIGCGNSELSFELFCDGFLNVTSIDFSELVIQKMTKKYPFMKWHVQDMTDMTDFSQQSFDIVIDKGAFDALLSANTDAILSSASQMLQQVDRVLDTNKGLYCCVTMAESFVIKHLLQFFTEGNWSVSVCPMTASSQQMVPFIVLPKRTNFKSEIVHFDRCIFTSPDGEKRKLWLLDNIETSQYLSGLNNSLRHVQVGRQEVIHLLSSHSNQIPQQSEIDQSEPEPRFTLRVVDHCTKEHDTCGIVLIPQGREHEWLFATEQGAAEIAEGAGFSRLILVSFGRKYDFGDQQQVQEELNGIVLQFLPQNVSADDKIPFLSISDGIGSRTIVEEGILPTSGKYFIEQVVDNQSGVDVQLRRLVFASNVNIIQSEVRIVEDVAGKASNAKTSASKKKKKKNRSKTRREIVDTSFLSFAYHKGIIAALLACSSTEHTSNRQSGLIIGLGGGCLAQFIHDHVASVTSITVCELDGAILQIAEKHFGFTPSDRMRVVIEDGLEYVARLAVEDPASTDFIVVDVDAKDSTQAMSCPPIEFTSERFLRHCHAVLSCHGILILNISCRADDLYQEILLRLQAIFQSEKKPQRKAVFDVQPSKDDVNRVVFCVKTAPSQSKRASTANRNVADIKDDEILELMREIKVE</sequence>
<keyword evidence="2" id="KW-0489">Methyltransferase</keyword>
<organism evidence="6 7">
    <name type="scientific">Albugo candida</name>
    <dbReference type="NCBI Taxonomy" id="65357"/>
    <lineage>
        <taxon>Eukaryota</taxon>
        <taxon>Sar</taxon>
        <taxon>Stramenopiles</taxon>
        <taxon>Oomycota</taxon>
        <taxon>Peronosporomycetes</taxon>
        <taxon>Albuginales</taxon>
        <taxon>Albuginaceae</taxon>
        <taxon>Albugo</taxon>
    </lineage>
</organism>
<evidence type="ECO:0000313" key="7">
    <source>
        <dbReference type="Proteomes" id="UP000053237"/>
    </source>
</evidence>
<name>A0A024GVD1_9STRA</name>